<reference evidence="2" key="1">
    <citation type="submission" date="2012-09" db="EMBL/GenBank/DDBJ databases">
        <authorList>
            <person name="Martin A.A."/>
        </authorList>
    </citation>
    <scope>NUCLEOTIDE SEQUENCE</scope>
</reference>
<evidence type="ECO:0000313" key="2">
    <source>
        <dbReference type="Proteomes" id="UP000035642"/>
    </source>
</evidence>
<dbReference type="GO" id="GO:0180022">
    <property type="term" value="C:RQC-trigger complex"/>
    <property type="evidence" value="ECO:0007669"/>
    <property type="project" value="InterPro"/>
</dbReference>
<feature type="domain" description="TRIP4/RQT4 C2HC5-type zinc finger" evidence="1">
    <location>
        <begin position="2"/>
        <end position="32"/>
    </location>
</feature>
<accession>A0A0K0CW85</accession>
<dbReference type="GO" id="GO:0072344">
    <property type="term" value="P:rescue of stalled ribosome"/>
    <property type="evidence" value="ECO:0007669"/>
    <property type="project" value="InterPro"/>
</dbReference>
<dbReference type="WBParaSite" id="ACAC_0000167401-mRNA-1">
    <property type="protein sequence ID" value="ACAC_0000167401-mRNA-1"/>
    <property type="gene ID" value="ACAC_0000167401"/>
</dbReference>
<reference evidence="3" key="2">
    <citation type="submission" date="2017-02" db="UniProtKB">
        <authorList>
            <consortium name="WormBaseParasite"/>
        </authorList>
    </citation>
    <scope>IDENTIFICATION</scope>
</reference>
<keyword evidence="2" id="KW-1185">Reference proteome</keyword>
<evidence type="ECO:0000259" key="1">
    <source>
        <dbReference type="Pfam" id="PF06221"/>
    </source>
</evidence>
<dbReference type="AlphaFoldDB" id="A0A0K0CW85"/>
<dbReference type="GO" id="GO:0005634">
    <property type="term" value="C:nucleus"/>
    <property type="evidence" value="ECO:0007669"/>
    <property type="project" value="InterPro"/>
</dbReference>
<proteinExistence type="predicted"/>
<dbReference type="GO" id="GO:0008270">
    <property type="term" value="F:zinc ion binding"/>
    <property type="evidence" value="ECO:0007669"/>
    <property type="project" value="InterPro"/>
</dbReference>
<sequence length="85" mass="9689">MGCGKIVCAQEGSGPCFFCGTLVCSKEETEVMVADLKSISLLLHFVTHSVFYFQQTPFIYSFLLEYLVAHQRRKNNFEARQSDEN</sequence>
<name>A0A0K0CW85_ANGCA</name>
<dbReference type="STRING" id="6313.A0A0K0CW85"/>
<protein>
    <submittedName>
        <fullName evidence="3">Zf-C2HC5 domain-containing protein</fullName>
    </submittedName>
</protein>
<dbReference type="Pfam" id="PF06221">
    <property type="entry name" value="zf-C2HC5"/>
    <property type="match status" value="1"/>
</dbReference>
<dbReference type="InterPro" id="IPR009349">
    <property type="entry name" value="TRIP4/RQT4_C2HC5_Znf"/>
</dbReference>
<dbReference type="Proteomes" id="UP000035642">
    <property type="component" value="Unassembled WGS sequence"/>
</dbReference>
<organism evidence="2 3">
    <name type="scientific">Angiostrongylus cantonensis</name>
    <name type="common">Rat lungworm</name>
    <dbReference type="NCBI Taxonomy" id="6313"/>
    <lineage>
        <taxon>Eukaryota</taxon>
        <taxon>Metazoa</taxon>
        <taxon>Ecdysozoa</taxon>
        <taxon>Nematoda</taxon>
        <taxon>Chromadorea</taxon>
        <taxon>Rhabditida</taxon>
        <taxon>Rhabditina</taxon>
        <taxon>Rhabditomorpha</taxon>
        <taxon>Strongyloidea</taxon>
        <taxon>Metastrongylidae</taxon>
        <taxon>Angiostrongylus</taxon>
    </lineage>
</organism>
<evidence type="ECO:0000313" key="3">
    <source>
        <dbReference type="WBParaSite" id="ACAC_0000167401-mRNA-1"/>
    </source>
</evidence>